<dbReference type="PANTHER" id="PTHR37814:SF1">
    <property type="entry name" value="MEMBRANE PROTEIN"/>
    <property type="match status" value="1"/>
</dbReference>
<name>A0A1C7EBZ4_9BACL</name>
<evidence type="ECO:0000313" key="3">
    <source>
        <dbReference type="Proteomes" id="UP000092650"/>
    </source>
</evidence>
<feature type="transmembrane region" description="Helical" evidence="1">
    <location>
        <begin position="85"/>
        <end position="106"/>
    </location>
</feature>
<dbReference type="PANTHER" id="PTHR37814">
    <property type="entry name" value="CONSERVED MEMBRANE PROTEIN"/>
    <property type="match status" value="1"/>
</dbReference>
<dbReference type="InterPro" id="IPR038728">
    <property type="entry name" value="YkvI-like"/>
</dbReference>
<dbReference type="RefSeq" id="WP_068872411.1">
    <property type="nucleotide sequence ID" value="NZ_CP016539.2"/>
</dbReference>
<feature type="transmembrane region" description="Helical" evidence="1">
    <location>
        <begin position="324"/>
        <end position="341"/>
    </location>
</feature>
<dbReference type="Proteomes" id="UP000092650">
    <property type="component" value="Chromosome"/>
</dbReference>
<gene>
    <name evidence="2" type="ORF">BBI15_15665</name>
</gene>
<dbReference type="STRING" id="1038856.BBI15_15665"/>
<dbReference type="OrthoDB" id="4424890at2"/>
<keyword evidence="1" id="KW-1133">Transmembrane helix</keyword>
<feature type="transmembrane region" description="Helical" evidence="1">
    <location>
        <begin position="295"/>
        <end position="318"/>
    </location>
</feature>
<feature type="transmembrane region" description="Helical" evidence="1">
    <location>
        <begin position="180"/>
        <end position="200"/>
    </location>
</feature>
<feature type="transmembrane region" description="Helical" evidence="1">
    <location>
        <begin position="256"/>
        <end position="283"/>
    </location>
</feature>
<evidence type="ECO:0000313" key="2">
    <source>
        <dbReference type="EMBL" id="ANU21513.1"/>
    </source>
</evidence>
<sequence>MKKSFQIGAAFIGVIVGAGFASGQEVLQFFTSFGAWGILGSVIAAGLFAFLGMNLTQLGSRLQTKSHESVVYHICGKYFGTAVDFIITFFLFGVTVVMFSGSGAIFEQQFGIPSLVGNILMAVLVIGTVLLNVNIVISLISMFTPILLLVVIALTIYSLAMFDFSTADFGAAAGSQAAPHWLLGACLYVSYNLAAGAAMMTVMGGTVKDEKVAGWGGLIGGLGLGLLILLINVTMLTQLKAIAAVPMPTLFLANNISPVMGVLMSVILLGMIYNTAVGMLYAFTARLVKPGTQKFKASVGIFGVVAFASSFVGFVTLVGTVYPVMGYLGFVLIAAIVIAWFRTKKAAKQKKAAKVLSF</sequence>
<protein>
    <recommendedName>
        <fullName evidence="4">Transporter</fullName>
    </recommendedName>
</protein>
<accession>A0A1C7EBZ4</accession>
<evidence type="ECO:0008006" key="4">
    <source>
        <dbReference type="Google" id="ProtNLM"/>
    </source>
</evidence>
<keyword evidence="1" id="KW-0472">Membrane</keyword>
<feature type="transmembrane region" description="Helical" evidence="1">
    <location>
        <begin position="112"/>
        <end position="133"/>
    </location>
</feature>
<dbReference type="EMBL" id="CP016539">
    <property type="protein sequence ID" value="ANU21513.1"/>
    <property type="molecule type" value="Genomic_DNA"/>
</dbReference>
<evidence type="ECO:0000256" key="1">
    <source>
        <dbReference type="SAM" id="Phobius"/>
    </source>
</evidence>
<feature type="transmembrane region" description="Helical" evidence="1">
    <location>
        <begin position="140"/>
        <end position="160"/>
    </location>
</feature>
<dbReference type="KEGG" id="ppla:BBI15_15665"/>
<feature type="transmembrane region" description="Helical" evidence="1">
    <location>
        <begin position="33"/>
        <end position="55"/>
    </location>
</feature>
<proteinExistence type="predicted"/>
<keyword evidence="3" id="KW-1185">Reference proteome</keyword>
<keyword evidence="1" id="KW-0812">Transmembrane</keyword>
<reference evidence="2" key="1">
    <citation type="submission" date="2016-10" db="EMBL/GenBank/DDBJ databases">
        <authorList>
            <person name="See-Too W.S."/>
        </authorList>
    </citation>
    <scope>NUCLEOTIDE SEQUENCE [LARGE SCALE GENOMIC DNA]</scope>
    <source>
        <strain evidence="2">DSM 23997</strain>
    </source>
</reference>
<feature type="transmembrane region" description="Helical" evidence="1">
    <location>
        <begin position="212"/>
        <end position="236"/>
    </location>
</feature>
<organism evidence="2 3">
    <name type="scientific">Planococcus plakortidis</name>
    <dbReference type="NCBI Taxonomy" id="1038856"/>
    <lineage>
        <taxon>Bacteria</taxon>
        <taxon>Bacillati</taxon>
        <taxon>Bacillota</taxon>
        <taxon>Bacilli</taxon>
        <taxon>Bacillales</taxon>
        <taxon>Caryophanaceae</taxon>
        <taxon>Planococcus</taxon>
    </lineage>
</organism>
<dbReference type="AlphaFoldDB" id="A0A1C7EBZ4"/>